<comment type="caution">
    <text evidence="4">The sequence shown here is derived from an EMBL/GenBank/DDBJ whole genome shotgun (WGS) entry which is preliminary data.</text>
</comment>
<dbReference type="GO" id="GO:0016747">
    <property type="term" value="F:acyltransferase activity, transferring groups other than amino-acyl groups"/>
    <property type="evidence" value="ECO:0007669"/>
    <property type="project" value="InterPro"/>
</dbReference>
<protein>
    <submittedName>
        <fullName evidence="4">GNAT family N-acetyltransferase</fullName>
    </submittedName>
</protein>
<proteinExistence type="predicted"/>
<reference evidence="4 5" key="1">
    <citation type="submission" date="2019-10" db="EMBL/GenBank/DDBJ databases">
        <title>Rudanella paleaurantiibacter sp. nov., isolated from sludge.</title>
        <authorList>
            <person name="Xu S.Q."/>
        </authorList>
    </citation>
    <scope>NUCLEOTIDE SEQUENCE [LARGE SCALE GENOMIC DNA]</scope>
    <source>
        <strain evidence="4 5">HX-22-17</strain>
    </source>
</reference>
<organism evidence="4 5">
    <name type="scientific">Rudanella paleaurantiibacter</name>
    <dbReference type="NCBI Taxonomy" id="2614655"/>
    <lineage>
        <taxon>Bacteria</taxon>
        <taxon>Pseudomonadati</taxon>
        <taxon>Bacteroidota</taxon>
        <taxon>Cytophagia</taxon>
        <taxon>Cytophagales</taxon>
        <taxon>Cytophagaceae</taxon>
        <taxon>Rudanella</taxon>
    </lineage>
</organism>
<dbReference type="Gene3D" id="3.40.630.30">
    <property type="match status" value="1"/>
</dbReference>
<dbReference type="PROSITE" id="PS51186">
    <property type="entry name" value="GNAT"/>
    <property type="match status" value="1"/>
</dbReference>
<dbReference type="InterPro" id="IPR000182">
    <property type="entry name" value="GNAT_dom"/>
</dbReference>
<name>A0A7J5TTV2_9BACT</name>
<gene>
    <name evidence="4" type="ORF">F5984_23275</name>
</gene>
<dbReference type="EMBL" id="WELI01000013">
    <property type="protein sequence ID" value="KAB7726895.1"/>
    <property type="molecule type" value="Genomic_DNA"/>
</dbReference>
<dbReference type="CDD" id="cd04301">
    <property type="entry name" value="NAT_SF"/>
    <property type="match status" value="1"/>
</dbReference>
<dbReference type="AlphaFoldDB" id="A0A7J5TTV2"/>
<feature type="domain" description="N-acetyltransferase" evidence="3">
    <location>
        <begin position="3"/>
        <end position="145"/>
    </location>
</feature>
<dbReference type="Proteomes" id="UP000488299">
    <property type="component" value="Unassembled WGS sequence"/>
</dbReference>
<evidence type="ECO:0000256" key="1">
    <source>
        <dbReference type="ARBA" id="ARBA00022679"/>
    </source>
</evidence>
<dbReference type="Pfam" id="PF00583">
    <property type="entry name" value="Acetyltransf_1"/>
    <property type="match status" value="1"/>
</dbReference>
<keyword evidence="1 4" id="KW-0808">Transferase</keyword>
<evidence type="ECO:0000259" key="3">
    <source>
        <dbReference type="PROSITE" id="PS51186"/>
    </source>
</evidence>
<evidence type="ECO:0000256" key="2">
    <source>
        <dbReference type="ARBA" id="ARBA00023315"/>
    </source>
</evidence>
<dbReference type="InterPro" id="IPR050832">
    <property type="entry name" value="Bact_Acetyltransf"/>
</dbReference>
<keyword evidence="2" id="KW-0012">Acyltransferase</keyword>
<evidence type="ECO:0000313" key="5">
    <source>
        <dbReference type="Proteomes" id="UP000488299"/>
    </source>
</evidence>
<keyword evidence="5" id="KW-1185">Reference proteome</keyword>
<sequence>MTIQYAVARPQDRAELVALLKEANLPTDDLPANLDHFMVALNGDQLVGVAGLELFSNEALLRSVAVKPSYQGHQIANQLVDRLFEKAQSLGLQNLYLITTTADGYFARRGFTSVARANVPDAIRQTDQFSGLCPASAIVMQRTLPVLTHE</sequence>
<evidence type="ECO:0000313" key="4">
    <source>
        <dbReference type="EMBL" id="KAB7726895.1"/>
    </source>
</evidence>
<dbReference type="InterPro" id="IPR016181">
    <property type="entry name" value="Acyl_CoA_acyltransferase"/>
</dbReference>
<dbReference type="SUPFAM" id="SSF55729">
    <property type="entry name" value="Acyl-CoA N-acyltransferases (Nat)"/>
    <property type="match status" value="1"/>
</dbReference>
<dbReference type="PANTHER" id="PTHR43877">
    <property type="entry name" value="AMINOALKYLPHOSPHONATE N-ACETYLTRANSFERASE-RELATED-RELATED"/>
    <property type="match status" value="1"/>
</dbReference>
<accession>A0A7J5TTV2</accession>
<dbReference type="NCBIfam" id="NF040501">
    <property type="entry name" value="resist_ArsN2"/>
    <property type="match status" value="1"/>
</dbReference>